<keyword evidence="1" id="KW-0175">Coiled coil</keyword>
<dbReference type="InterPro" id="IPR027417">
    <property type="entry name" value="P-loop_NTPase"/>
</dbReference>
<evidence type="ECO:0000256" key="1">
    <source>
        <dbReference type="SAM" id="Coils"/>
    </source>
</evidence>
<dbReference type="Gene3D" id="3.40.50.300">
    <property type="entry name" value="P-loop containing nucleotide triphosphate hydrolases"/>
    <property type="match status" value="1"/>
</dbReference>
<feature type="coiled-coil region" evidence="1">
    <location>
        <begin position="484"/>
        <end position="531"/>
    </location>
</feature>
<evidence type="ECO:0000313" key="3">
    <source>
        <dbReference type="Proteomes" id="UP000623795"/>
    </source>
</evidence>
<reference evidence="2 3" key="1">
    <citation type="submission" date="2019-12" db="EMBL/GenBank/DDBJ databases">
        <title>Comparative genomics gives insights into the taxonomy of the Azoarcus-Aromatoleum group and reveals separate origins of nif in the plant-associated Azoarcus and non-plant-associated Aromatoleum sub-groups.</title>
        <authorList>
            <person name="Lafos M."/>
            <person name="Maluk M."/>
            <person name="Batista M."/>
            <person name="Junghare M."/>
            <person name="Carmona M."/>
            <person name="Faoro H."/>
            <person name="Cruz L.M."/>
            <person name="Battistoni F."/>
            <person name="De Souza E."/>
            <person name="Pedrosa F."/>
            <person name="Chen W.-M."/>
            <person name="Poole P.S."/>
            <person name="Dixon R.A."/>
            <person name="James E.K."/>
        </authorList>
    </citation>
    <scope>NUCLEOTIDE SEQUENCE [LARGE SCALE GENOMIC DNA]</scope>
    <source>
        <strain evidence="2 3">Td21</strain>
    </source>
</reference>
<protein>
    <submittedName>
        <fullName evidence="2">Chromosome segregation protein SMC</fullName>
    </submittedName>
</protein>
<dbReference type="SUPFAM" id="SSF52540">
    <property type="entry name" value="P-loop containing nucleoside triphosphate hydrolases"/>
    <property type="match status" value="1"/>
</dbReference>
<dbReference type="Proteomes" id="UP000623795">
    <property type="component" value="Unassembled WGS sequence"/>
</dbReference>
<accession>A0ABX1Q055</accession>
<sequence length="868" mass="95743">MMEGVEEIGRDEFEQWLDDRPQWVQTAASRLISAVRRPTPEEISALASICIAEATGRPDVVLERMPTGALGSTAAGLTMKLLKVDEVQGVNAIKAGAALEFGDSNLVVVYGMNGAGKSGFSRLIKSVCGTRSTPDIHPNVFSDVAAPASAVITASLDEAVSVLPWSVEQGAIPKLRNVQVFDSLTANSYVQSKSEASYEPRRMRFLSTLIRVVDEVAAEIGRRKAVLPSLLPVAPPAHVGTTAAAFLKSVRHATKQPEVDAACAWTAQDDQRRLEIETTLKQVDVPARQKVLNADKSRLVLLKNRTTSLKDGLSQLKAAELVAARMDARAKRKAASEDAEKVFVNSALDGVGKDSWRLLWEQARVYSETFAYPEEPFPVADEPARCVLCHQQLDEGARTRMKDFEAFVKGGLETVAKEAEQTLQKLMGELPAFPPAEQWKVDVEFLRVDPQVGEGVLKAIALRLEAMNVAASIAGVPPVDWSVLETAITRLEELIAKEEQALADLQKDGKRQELEQEFKELKARAWLSEQKALVEGEIIRLKSMRDLDAAEKLARTNALTQKKNDLARDELANGYRDRFAAELELLGGKRIPVVPEPIPEGKGKVNFQLTLKGAKRKVHASSILSEGEGRIVALAAFIADMLGSGHSTPFVFDDPVSSLDQEFEERVVGRLVALSKTRQVIVFTHRLSLLALLEDAVKKHNEFAAVHGQEIAEPTVISVRRLGSVVGVTEDLSARNRKPAPGFKALRDQRLPMVKKFHEGGLTAEYDFAMKAACSDFRILVERSIEYTLLCDVVGRFRRSVKTLLLRDLAKIRAEDCAFLDELMTRYSRFEHSQSDEIATELPDPDELKKDLENAIAWCEEFSKRKST</sequence>
<comment type="caution">
    <text evidence="2">The sequence shown here is derived from an EMBL/GenBank/DDBJ whole genome shotgun (WGS) entry which is preliminary data.</text>
</comment>
<gene>
    <name evidence="2" type="ORF">GPA22_10330</name>
</gene>
<dbReference type="EMBL" id="WTVN01000013">
    <property type="protein sequence ID" value="NMG44126.1"/>
    <property type="molecule type" value="Genomic_DNA"/>
</dbReference>
<dbReference type="PANTHER" id="PTHR32182:SF0">
    <property type="entry name" value="DNA REPLICATION AND REPAIR PROTEIN RECF"/>
    <property type="match status" value="1"/>
</dbReference>
<organism evidence="2 3">
    <name type="scientific">Aromatoleum toluvorans</name>
    <dbReference type="NCBI Taxonomy" id="92002"/>
    <lineage>
        <taxon>Bacteria</taxon>
        <taxon>Pseudomonadati</taxon>
        <taxon>Pseudomonadota</taxon>
        <taxon>Betaproteobacteria</taxon>
        <taxon>Rhodocyclales</taxon>
        <taxon>Rhodocyclaceae</taxon>
        <taxon>Aromatoleum</taxon>
    </lineage>
</organism>
<keyword evidence="3" id="KW-1185">Reference proteome</keyword>
<name>A0ABX1Q055_9RHOO</name>
<dbReference type="RefSeq" id="WP_169255994.1">
    <property type="nucleotide sequence ID" value="NZ_WTVN01000013.1"/>
</dbReference>
<evidence type="ECO:0000313" key="2">
    <source>
        <dbReference type="EMBL" id="NMG44126.1"/>
    </source>
</evidence>
<dbReference type="PANTHER" id="PTHR32182">
    <property type="entry name" value="DNA REPLICATION AND REPAIR PROTEIN RECF"/>
    <property type="match status" value="1"/>
</dbReference>
<proteinExistence type="predicted"/>